<sequence length="77" mass="8434">MAHPKRRTSTATRDKRRSHHKLTPKAVTICPNTGELHLRHKAYVVDGDLYHNGQLAIKNYTSVAAPAAAGDTGSDEE</sequence>
<dbReference type="HAMAP" id="MF_00340">
    <property type="entry name" value="Ribosomal_bL32"/>
    <property type="match status" value="1"/>
</dbReference>
<keyword evidence="2 5" id="KW-0689">Ribosomal protein</keyword>
<dbReference type="InterPro" id="IPR011332">
    <property type="entry name" value="Ribosomal_zn-bd"/>
</dbReference>
<evidence type="ECO:0000256" key="5">
    <source>
        <dbReference type="HAMAP-Rule" id="MF_00340"/>
    </source>
</evidence>
<accession>A0A558BSC8</accession>
<protein>
    <recommendedName>
        <fullName evidence="4 5">Large ribosomal subunit protein bL32</fullName>
    </recommendedName>
</protein>
<dbReference type="OrthoDB" id="9807363at2"/>
<evidence type="ECO:0000313" key="7">
    <source>
        <dbReference type="EMBL" id="TVT39385.1"/>
    </source>
</evidence>
<dbReference type="GO" id="GO:0015934">
    <property type="term" value="C:large ribosomal subunit"/>
    <property type="evidence" value="ECO:0007669"/>
    <property type="project" value="InterPro"/>
</dbReference>
<dbReference type="Proteomes" id="UP000317624">
    <property type="component" value="Unassembled WGS sequence"/>
</dbReference>
<evidence type="ECO:0000256" key="2">
    <source>
        <dbReference type="ARBA" id="ARBA00022980"/>
    </source>
</evidence>
<name>A0A558BSC8_9BACT</name>
<evidence type="ECO:0000313" key="8">
    <source>
        <dbReference type="Proteomes" id="UP000317624"/>
    </source>
</evidence>
<comment type="caution">
    <text evidence="7">The sequence shown here is derived from an EMBL/GenBank/DDBJ whole genome shotgun (WGS) entry which is preliminary data.</text>
</comment>
<evidence type="ECO:0000256" key="1">
    <source>
        <dbReference type="ARBA" id="ARBA00008560"/>
    </source>
</evidence>
<organism evidence="7 8">
    <name type="scientific">Hymenobacter setariae</name>
    <dbReference type="NCBI Taxonomy" id="2594794"/>
    <lineage>
        <taxon>Bacteria</taxon>
        <taxon>Pseudomonadati</taxon>
        <taxon>Bacteroidota</taxon>
        <taxon>Cytophagia</taxon>
        <taxon>Cytophagales</taxon>
        <taxon>Hymenobacteraceae</taxon>
        <taxon>Hymenobacter</taxon>
    </lineage>
</organism>
<reference evidence="7 8" key="1">
    <citation type="submission" date="2019-07" db="EMBL/GenBank/DDBJ databases">
        <title>Hymenobacter sp. straun FUR1 Genome sequencing and assembly.</title>
        <authorList>
            <person name="Chhetri G."/>
        </authorList>
    </citation>
    <scope>NUCLEOTIDE SEQUENCE [LARGE SCALE GENOMIC DNA]</scope>
    <source>
        <strain evidence="7 8">Fur1</strain>
    </source>
</reference>
<dbReference type="RefSeq" id="WP_144850195.1">
    <property type="nucleotide sequence ID" value="NZ_VMRJ01000004.1"/>
</dbReference>
<dbReference type="PANTHER" id="PTHR35534:SF1">
    <property type="entry name" value="LARGE RIBOSOMAL SUBUNIT PROTEIN BL32"/>
    <property type="match status" value="1"/>
</dbReference>
<dbReference type="NCBIfam" id="TIGR01031">
    <property type="entry name" value="rpmF_bact"/>
    <property type="match status" value="1"/>
</dbReference>
<dbReference type="GO" id="GO:0006412">
    <property type="term" value="P:translation"/>
    <property type="evidence" value="ECO:0007669"/>
    <property type="project" value="UniProtKB-UniRule"/>
</dbReference>
<feature type="region of interest" description="Disordered" evidence="6">
    <location>
        <begin position="1"/>
        <end position="21"/>
    </location>
</feature>
<comment type="similarity">
    <text evidence="1 5">Belongs to the bacterial ribosomal protein bL32 family.</text>
</comment>
<dbReference type="GO" id="GO:0003735">
    <property type="term" value="F:structural constituent of ribosome"/>
    <property type="evidence" value="ECO:0007669"/>
    <property type="project" value="InterPro"/>
</dbReference>
<dbReference type="AlphaFoldDB" id="A0A558BSC8"/>
<dbReference type="InterPro" id="IPR002677">
    <property type="entry name" value="Ribosomal_bL32"/>
</dbReference>
<keyword evidence="8" id="KW-1185">Reference proteome</keyword>
<evidence type="ECO:0000256" key="4">
    <source>
        <dbReference type="ARBA" id="ARBA00035178"/>
    </source>
</evidence>
<dbReference type="InterPro" id="IPR044957">
    <property type="entry name" value="Ribosomal_bL32_bact"/>
</dbReference>
<dbReference type="PANTHER" id="PTHR35534">
    <property type="entry name" value="50S RIBOSOMAL PROTEIN L32"/>
    <property type="match status" value="1"/>
</dbReference>
<gene>
    <name evidence="5 7" type="primary">rpmF</name>
    <name evidence="7" type="ORF">FNT36_17165</name>
</gene>
<evidence type="ECO:0000256" key="3">
    <source>
        <dbReference type="ARBA" id="ARBA00023274"/>
    </source>
</evidence>
<dbReference type="Pfam" id="PF01783">
    <property type="entry name" value="Ribosomal_L32p"/>
    <property type="match status" value="1"/>
</dbReference>
<evidence type="ECO:0000256" key="6">
    <source>
        <dbReference type="SAM" id="MobiDB-lite"/>
    </source>
</evidence>
<keyword evidence="3 5" id="KW-0687">Ribonucleoprotein</keyword>
<dbReference type="EMBL" id="VMRJ01000004">
    <property type="protein sequence ID" value="TVT39385.1"/>
    <property type="molecule type" value="Genomic_DNA"/>
</dbReference>
<proteinExistence type="inferred from homology"/>
<dbReference type="SUPFAM" id="SSF57829">
    <property type="entry name" value="Zn-binding ribosomal proteins"/>
    <property type="match status" value="1"/>
</dbReference>